<dbReference type="InterPro" id="IPR018040">
    <property type="entry name" value="Pectinesterase_Tyr_AS"/>
</dbReference>
<feature type="domain" description="Pectinesterase inhibitor" evidence="11">
    <location>
        <begin position="49"/>
        <end position="199"/>
    </location>
</feature>
<dbReference type="PANTHER" id="PTHR31707">
    <property type="entry name" value="PECTINESTERASE"/>
    <property type="match status" value="1"/>
</dbReference>
<dbReference type="GO" id="GO:0045490">
    <property type="term" value="P:pectin catabolic process"/>
    <property type="evidence" value="ECO:0007669"/>
    <property type="project" value="UniProtKB-UniRule"/>
</dbReference>
<keyword evidence="13" id="KW-1185">Reference proteome</keyword>
<evidence type="ECO:0000256" key="7">
    <source>
        <dbReference type="ARBA" id="ARBA00023085"/>
    </source>
</evidence>
<dbReference type="SMART" id="SM00856">
    <property type="entry name" value="PMEI"/>
    <property type="match status" value="1"/>
</dbReference>
<dbReference type="OrthoDB" id="2019149at2759"/>
<accession>A0A8X8Z9H8</accession>
<evidence type="ECO:0000313" key="12">
    <source>
        <dbReference type="EMBL" id="KAG6396332.1"/>
    </source>
</evidence>
<keyword evidence="8 10" id="KW-0961">Cell wall biogenesis/degradation</keyword>
<reference evidence="12" key="2">
    <citation type="submission" date="2020-08" db="EMBL/GenBank/DDBJ databases">
        <title>Plant Genome Project.</title>
        <authorList>
            <person name="Zhang R.-G."/>
        </authorList>
    </citation>
    <scope>NUCLEOTIDE SEQUENCE</scope>
    <source>
        <strain evidence="12">Huo1</strain>
        <tissue evidence="12">Leaf</tissue>
    </source>
</reference>
<dbReference type="FunFam" id="2.160.20.10:FF:000029">
    <property type="entry name" value="Pectinesterase 4"/>
    <property type="match status" value="1"/>
</dbReference>
<dbReference type="InterPro" id="IPR006501">
    <property type="entry name" value="Pectinesterase_inhib_dom"/>
</dbReference>
<dbReference type="GO" id="GO:0004857">
    <property type="term" value="F:enzyme inhibitor activity"/>
    <property type="evidence" value="ECO:0007669"/>
    <property type="project" value="InterPro"/>
</dbReference>
<dbReference type="Pfam" id="PF01095">
    <property type="entry name" value="Pectinesterase"/>
    <property type="match status" value="1"/>
</dbReference>
<dbReference type="EMBL" id="PNBA02000016">
    <property type="protein sequence ID" value="KAG6396332.1"/>
    <property type="molecule type" value="Genomic_DNA"/>
</dbReference>
<dbReference type="AlphaFoldDB" id="A0A8X8Z9H8"/>
<protein>
    <recommendedName>
        <fullName evidence="3 10">Pectinesterase</fullName>
        <ecNumber evidence="3 10">3.1.1.11</ecNumber>
    </recommendedName>
</protein>
<keyword evidence="6 10" id="KW-0378">Hydrolase</keyword>
<evidence type="ECO:0000256" key="8">
    <source>
        <dbReference type="ARBA" id="ARBA00023316"/>
    </source>
</evidence>
<evidence type="ECO:0000256" key="3">
    <source>
        <dbReference type="ARBA" id="ARBA00013229"/>
    </source>
</evidence>
<evidence type="ECO:0000256" key="9">
    <source>
        <dbReference type="PROSITE-ProRule" id="PRU10040"/>
    </source>
</evidence>
<dbReference type="FunFam" id="1.20.140.40:FF:000001">
    <property type="entry name" value="Pectinesterase"/>
    <property type="match status" value="1"/>
</dbReference>
<reference evidence="12" key="1">
    <citation type="submission" date="2018-01" db="EMBL/GenBank/DDBJ databases">
        <authorList>
            <person name="Mao J.F."/>
        </authorList>
    </citation>
    <scope>NUCLEOTIDE SEQUENCE</scope>
    <source>
        <strain evidence="12">Huo1</strain>
        <tissue evidence="12">Leaf</tissue>
    </source>
</reference>
<dbReference type="GO" id="GO:0042545">
    <property type="term" value="P:cell wall modification"/>
    <property type="evidence" value="ECO:0007669"/>
    <property type="project" value="UniProtKB-UniRule"/>
</dbReference>
<name>A0A8X8Z9H8_SALSN</name>
<sequence>MGDPISKRKGLIAACLSTLLVIAVIVAIVTTTGGEGGISHSLGSTNVDSTTKSVAAICSTTQYQETCHASLEGANTTDPKKLIETAINVAVEKVSNALRQSSLMKEAAEDPMTRQAFDVCRDVLENAVDDLKRSVEQIDAVEADTVGEYVADLRTWLSAVVTNQETCVDAFENTTGDTGQEMRNLLRTAMELSSNGLAMVTDIADFVGSLQLEDVLGGGRNLAAGGEEEDVVERRLVEALNSTIVVAKDGSGNFSTINEALASLPKTNNGSQIVIHIKAGVYNENVDIPKGLNKIVFIGDGMNATRITGNKSVAAGVQTYYTATLIVSGEDFLGKNMAVENTAGPDGHQAVAVRVSGDRAILFNVRMDGYQDTLNADTHRQYYRNCTISGTIDFVFGNSLSLFQDCTFITRKPGPKQGCMVTAQGRSDPKSNTAIIIQNSRFTAEPALLAAKPPVPAYLGRPWKELSRTIIMQSEIGGFINRTGWARWIEDIGLDTCYYVEYGNRGPGADTAGRVTWKGIRKVTAEQVKSWTGGVVYRNDTWIKASGVPYVPTLLPQKSAN</sequence>
<proteinExistence type="predicted"/>
<organism evidence="12">
    <name type="scientific">Salvia splendens</name>
    <name type="common">Scarlet sage</name>
    <dbReference type="NCBI Taxonomy" id="180675"/>
    <lineage>
        <taxon>Eukaryota</taxon>
        <taxon>Viridiplantae</taxon>
        <taxon>Streptophyta</taxon>
        <taxon>Embryophyta</taxon>
        <taxon>Tracheophyta</taxon>
        <taxon>Spermatophyta</taxon>
        <taxon>Magnoliopsida</taxon>
        <taxon>eudicotyledons</taxon>
        <taxon>Gunneridae</taxon>
        <taxon>Pentapetalae</taxon>
        <taxon>asterids</taxon>
        <taxon>lamiids</taxon>
        <taxon>Lamiales</taxon>
        <taxon>Lamiaceae</taxon>
        <taxon>Nepetoideae</taxon>
        <taxon>Mentheae</taxon>
        <taxon>Salviinae</taxon>
        <taxon>Salvia</taxon>
        <taxon>Salvia subgen. Calosphace</taxon>
        <taxon>core Calosphace</taxon>
    </lineage>
</organism>
<dbReference type="GO" id="GO:0030599">
    <property type="term" value="F:pectinesterase activity"/>
    <property type="evidence" value="ECO:0007669"/>
    <property type="project" value="UniProtKB-UniRule"/>
</dbReference>
<comment type="pathway">
    <text evidence="2 10">Glycan metabolism; pectin degradation; 2-dehydro-3-deoxy-D-gluconate from pectin: step 1/5.</text>
</comment>
<keyword evidence="7 10" id="KW-0063">Aspartyl esterase</keyword>
<dbReference type="Pfam" id="PF04043">
    <property type="entry name" value="PMEI"/>
    <property type="match status" value="1"/>
</dbReference>
<dbReference type="InterPro" id="IPR033131">
    <property type="entry name" value="Pectinesterase_Asp_AS"/>
</dbReference>
<dbReference type="EC" id="3.1.1.11" evidence="3 10"/>
<dbReference type="InterPro" id="IPR000070">
    <property type="entry name" value="Pectinesterase_cat"/>
</dbReference>
<evidence type="ECO:0000256" key="1">
    <source>
        <dbReference type="ARBA" id="ARBA00004191"/>
    </source>
</evidence>
<keyword evidence="4 10" id="KW-0134">Cell wall</keyword>
<dbReference type="Proteomes" id="UP000298416">
    <property type="component" value="Unassembled WGS sequence"/>
</dbReference>
<evidence type="ECO:0000256" key="4">
    <source>
        <dbReference type="ARBA" id="ARBA00022512"/>
    </source>
</evidence>
<keyword evidence="5 10" id="KW-0964">Secreted</keyword>
<comment type="caution">
    <text evidence="12">The sequence shown here is derived from an EMBL/GenBank/DDBJ whole genome shotgun (WGS) entry which is preliminary data.</text>
</comment>
<comment type="function">
    <text evidence="10">Acts in the modification of cell walls via demethylesterification of cell wall pectin.</text>
</comment>
<comment type="subcellular location">
    <subcellularLocation>
        <location evidence="1 10">Secreted</location>
        <location evidence="1 10">Cell wall</location>
    </subcellularLocation>
</comment>
<dbReference type="PROSITE" id="PS00503">
    <property type="entry name" value="PECTINESTERASE_2"/>
    <property type="match status" value="1"/>
</dbReference>
<dbReference type="PROSITE" id="PS00800">
    <property type="entry name" value="PECTINESTERASE_1"/>
    <property type="match status" value="1"/>
</dbReference>
<evidence type="ECO:0000256" key="5">
    <source>
        <dbReference type="ARBA" id="ARBA00022525"/>
    </source>
</evidence>
<feature type="active site" evidence="9">
    <location>
        <position position="393"/>
    </location>
</feature>
<evidence type="ECO:0000256" key="2">
    <source>
        <dbReference type="ARBA" id="ARBA00005184"/>
    </source>
</evidence>
<dbReference type="NCBIfam" id="TIGR01614">
    <property type="entry name" value="PME_inhib"/>
    <property type="match status" value="1"/>
</dbReference>
<dbReference type="CDD" id="cd15798">
    <property type="entry name" value="PMEI-like_3"/>
    <property type="match status" value="1"/>
</dbReference>
<evidence type="ECO:0000259" key="11">
    <source>
        <dbReference type="SMART" id="SM00856"/>
    </source>
</evidence>
<evidence type="ECO:0000313" key="13">
    <source>
        <dbReference type="Proteomes" id="UP000298416"/>
    </source>
</evidence>
<evidence type="ECO:0000256" key="10">
    <source>
        <dbReference type="RuleBase" id="RU000589"/>
    </source>
</evidence>
<evidence type="ECO:0000256" key="6">
    <source>
        <dbReference type="ARBA" id="ARBA00022801"/>
    </source>
</evidence>
<gene>
    <name evidence="12" type="ORF">SASPL_142480</name>
</gene>
<comment type="catalytic activity">
    <reaction evidence="10">
        <text>[(1-&gt;4)-alpha-D-galacturonosyl methyl ester](n) + n H2O = [(1-&gt;4)-alpha-D-galacturonosyl](n) + n methanol + n H(+)</text>
        <dbReference type="Rhea" id="RHEA:22380"/>
        <dbReference type="Rhea" id="RHEA-COMP:14570"/>
        <dbReference type="Rhea" id="RHEA-COMP:14573"/>
        <dbReference type="ChEBI" id="CHEBI:15377"/>
        <dbReference type="ChEBI" id="CHEBI:15378"/>
        <dbReference type="ChEBI" id="CHEBI:17790"/>
        <dbReference type="ChEBI" id="CHEBI:140522"/>
        <dbReference type="ChEBI" id="CHEBI:140523"/>
        <dbReference type="EC" id="3.1.1.11"/>
    </reaction>
</comment>